<dbReference type="InterPro" id="IPR037293">
    <property type="entry name" value="Gal_Oxidase_central_sf"/>
</dbReference>
<evidence type="ECO:0000256" key="3">
    <source>
        <dbReference type="SAM" id="SignalP"/>
    </source>
</evidence>
<dbReference type="Pfam" id="PF07250">
    <property type="entry name" value="Glyoxal_oxid_N"/>
    <property type="match status" value="1"/>
</dbReference>
<dbReference type="Gene3D" id="2.130.10.80">
    <property type="entry name" value="Galactose oxidase/kelch, beta-propeller"/>
    <property type="match status" value="1"/>
</dbReference>
<dbReference type="Gene3D" id="2.60.120.260">
    <property type="entry name" value="Galactose-binding domain-like"/>
    <property type="match status" value="1"/>
</dbReference>
<dbReference type="InterPro" id="IPR011043">
    <property type="entry name" value="Gal_Oxase/kelch_b-propeller"/>
</dbReference>
<dbReference type="EMBL" id="JADNRY010000004">
    <property type="protein sequence ID" value="KAF9077132.1"/>
    <property type="molecule type" value="Genomic_DNA"/>
</dbReference>
<dbReference type="Proteomes" id="UP000772434">
    <property type="component" value="Unassembled WGS sequence"/>
</dbReference>
<dbReference type="PANTHER" id="PTHR32208:SF96">
    <property type="entry name" value="GLYOXAL OXIDASE"/>
    <property type="match status" value="1"/>
</dbReference>
<dbReference type="SUPFAM" id="SSF50965">
    <property type="entry name" value="Galactose oxidase, central domain"/>
    <property type="match status" value="1"/>
</dbReference>
<dbReference type="Gene3D" id="2.60.40.10">
    <property type="entry name" value="Immunoglobulins"/>
    <property type="match status" value="1"/>
</dbReference>
<evidence type="ECO:0000259" key="4">
    <source>
        <dbReference type="Pfam" id="PF07250"/>
    </source>
</evidence>
<dbReference type="OrthoDB" id="2019572at2759"/>
<dbReference type="InterPro" id="IPR014756">
    <property type="entry name" value="Ig_E-set"/>
</dbReference>
<evidence type="ECO:0000313" key="6">
    <source>
        <dbReference type="EMBL" id="KAF9077132.1"/>
    </source>
</evidence>
<keyword evidence="1 3" id="KW-0732">Signal</keyword>
<keyword evidence="7" id="KW-1185">Reference proteome</keyword>
<proteinExistence type="predicted"/>
<name>A0A9P5UFC4_9AGAR</name>
<reference evidence="6" key="1">
    <citation type="submission" date="2020-11" db="EMBL/GenBank/DDBJ databases">
        <authorList>
            <consortium name="DOE Joint Genome Institute"/>
            <person name="Ahrendt S."/>
            <person name="Riley R."/>
            <person name="Andreopoulos W."/>
            <person name="Labutti K."/>
            <person name="Pangilinan J."/>
            <person name="Ruiz-Duenas F.J."/>
            <person name="Barrasa J.M."/>
            <person name="Sanchez-Garcia M."/>
            <person name="Camarero S."/>
            <person name="Miyauchi S."/>
            <person name="Serrano A."/>
            <person name="Linde D."/>
            <person name="Babiker R."/>
            <person name="Drula E."/>
            <person name="Ayuso-Fernandez I."/>
            <person name="Pacheco R."/>
            <person name="Padilla G."/>
            <person name="Ferreira P."/>
            <person name="Barriuso J."/>
            <person name="Kellner H."/>
            <person name="Castanera R."/>
            <person name="Alfaro M."/>
            <person name="Ramirez L."/>
            <person name="Pisabarro A.G."/>
            <person name="Kuo A."/>
            <person name="Tritt A."/>
            <person name="Lipzen A."/>
            <person name="He G."/>
            <person name="Yan M."/>
            <person name="Ng V."/>
            <person name="Cullen D."/>
            <person name="Martin F."/>
            <person name="Rosso M.-N."/>
            <person name="Henrissat B."/>
            <person name="Hibbett D."/>
            <person name="Martinez A.T."/>
            <person name="Grigoriev I.V."/>
        </authorList>
    </citation>
    <scope>NUCLEOTIDE SEQUENCE</scope>
    <source>
        <strain evidence="6">AH 40177</strain>
    </source>
</reference>
<dbReference type="InterPro" id="IPR015202">
    <property type="entry name" value="GO-like_E_set"/>
</dbReference>
<evidence type="ECO:0000256" key="1">
    <source>
        <dbReference type="ARBA" id="ARBA00022729"/>
    </source>
</evidence>
<sequence>MKTYPCRSLIFLYYLLLLVAVPCVYAGESAWNGHTPPGSSALGPLRSEYVPPGAKGYPSTSPLISYKGDWKTLYSSNFYNNAARYTSQEHASMTFSFTGTGIEWFGNCGEEYGIAQVYIDKTHVASVNTYCDSNLPQPGQRHFGEYRLPSGKHTLTIIAVGTCDATSFVVTRAKGSSSHSQKKPRFSENQWTLTQEGSTGVNAMQIAVLDEAHAIIFDKVEHNPLTINSHPSWASLFNLKTRKVIPLDMQSNSFCAGGSFLSNGTLINVGGNPVVTDHTSPSDFGDVDGLQSIRLVHPCSDGHYSVAESHDTVRMASPRWYSTSIRLDDGSVAIIGGSKKGGWINNATVNNPTIEYFPPKDIQGSNGLPILLPFLKDTLNSNLFPIVCSLPDGRLFIAANNDAMIYDWKNNVEQRLPPIPNGVRVTYPMAGTGLLLPLSSANGYAPEILLCGGSDVDDTKAGYEISSQDPASSQCSRMVLTDEGISAGWEVDQMPRARLMPDAVLLPDGKIVFVNGAGSGISGYGNVVDQVGVSNADKPVLIPDLYDPSLALGSRFSSEALPSSAIPRMYHSVAIQTPAGDIMIAGSNPNLDRSEVAYGTEYRVEWLSPPYMRGPRPQILRHNAVLGFGEEATMTVKLVKPNSNDVRVVLMDHGFVTHAVHSNSRMVYLDCLNISGDTITIKGPPDGGVYPPGPGFLYIVEDGVPCEGVRIMVGDGKGPQVNQAALENMLKSTQPDQYEKSKTSQDNDNDGE</sequence>
<dbReference type="InterPro" id="IPR013783">
    <property type="entry name" value="Ig-like_fold"/>
</dbReference>
<dbReference type="AlphaFoldDB" id="A0A9P5UFC4"/>
<dbReference type="Pfam" id="PF09118">
    <property type="entry name" value="GO-like_E_set"/>
    <property type="match status" value="1"/>
</dbReference>
<feature type="signal peptide" evidence="3">
    <location>
        <begin position="1"/>
        <end position="26"/>
    </location>
</feature>
<feature type="domain" description="Glyoxal oxidase N-terminal" evidence="4">
    <location>
        <begin position="235"/>
        <end position="611"/>
    </location>
</feature>
<feature type="region of interest" description="Disordered" evidence="2">
    <location>
        <begin position="730"/>
        <end position="752"/>
    </location>
</feature>
<protein>
    <submittedName>
        <fullName evidence="6">Copper radical oxidase</fullName>
    </submittedName>
</protein>
<evidence type="ECO:0000313" key="7">
    <source>
        <dbReference type="Proteomes" id="UP000772434"/>
    </source>
</evidence>
<accession>A0A9P5UFC4</accession>
<comment type="caution">
    <text evidence="6">The sequence shown here is derived from an EMBL/GenBank/DDBJ whole genome shotgun (WGS) entry which is preliminary data.</text>
</comment>
<dbReference type="PANTHER" id="PTHR32208">
    <property type="entry name" value="SECRETED PROTEIN-RELATED"/>
    <property type="match status" value="1"/>
</dbReference>
<dbReference type="CDD" id="cd02851">
    <property type="entry name" value="E_set_GO_C"/>
    <property type="match status" value="1"/>
</dbReference>
<dbReference type="InterPro" id="IPR009880">
    <property type="entry name" value="Glyoxal_oxidase_N"/>
</dbReference>
<gene>
    <name evidence="6" type="ORF">BDP27DRAFT_1283049</name>
</gene>
<dbReference type="SUPFAM" id="SSF81296">
    <property type="entry name" value="E set domains"/>
    <property type="match status" value="1"/>
</dbReference>
<feature type="chain" id="PRO_5040478521" evidence="3">
    <location>
        <begin position="27"/>
        <end position="752"/>
    </location>
</feature>
<feature type="domain" description="Galactose oxidase-like Early set" evidence="5">
    <location>
        <begin position="616"/>
        <end position="713"/>
    </location>
</feature>
<evidence type="ECO:0000259" key="5">
    <source>
        <dbReference type="Pfam" id="PF09118"/>
    </source>
</evidence>
<organism evidence="6 7">
    <name type="scientific">Rhodocollybia butyracea</name>
    <dbReference type="NCBI Taxonomy" id="206335"/>
    <lineage>
        <taxon>Eukaryota</taxon>
        <taxon>Fungi</taxon>
        <taxon>Dikarya</taxon>
        <taxon>Basidiomycota</taxon>
        <taxon>Agaricomycotina</taxon>
        <taxon>Agaricomycetes</taxon>
        <taxon>Agaricomycetidae</taxon>
        <taxon>Agaricales</taxon>
        <taxon>Marasmiineae</taxon>
        <taxon>Omphalotaceae</taxon>
        <taxon>Rhodocollybia</taxon>
    </lineage>
</organism>
<evidence type="ECO:0000256" key="2">
    <source>
        <dbReference type="SAM" id="MobiDB-lite"/>
    </source>
</evidence>